<evidence type="ECO:0000256" key="1">
    <source>
        <dbReference type="ARBA" id="ARBA00002901"/>
    </source>
</evidence>
<evidence type="ECO:0000313" key="7">
    <source>
        <dbReference type="Proteomes" id="UP001155483"/>
    </source>
</evidence>
<dbReference type="InterPro" id="IPR005110">
    <property type="entry name" value="MoeA_linker/N"/>
</dbReference>
<name>A0A9X2XXG9_9BACT</name>
<dbReference type="InterPro" id="IPR036425">
    <property type="entry name" value="MoaB/Mog-like_dom_sf"/>
</dbReference>
<dbReference type="NCBIfam" id="TIGR00177">
    <property type="entry name" value="molyb_syn"/>
    <property type="match status" value="1"/>
</dbReference>
<proteinExistence type="inferred from homology"/>
<keyword evidence="4" id="KW-0501">Molybdenum cofactor biosynthesis</keyword>
<dbReference type="GO" id="GO:0005829">
    <property type="term" value="C:cytosol"/>
    <property type="evidence" value="ECO:0007669"/>
    <property type="project" value="TreeGrafter"/>
</dbReference>
<dbReference type="InterPro" id="IPR036135">
    <property type="entry name" value="MoeA_linker/N_sf"/>
</dbReference>
<dbReference type="GO" id="GO:0061599">
    <property type="term" value="F:molybdopterin molybdotransferase activity"/>
    <property type="evidence" value="ECO:0007669"/>
    <property type="project" value="UniProtKB-UniRule"/>
</dbReference>
<dbReference type="Gene3D" id="3.90.105.10">
    <property type="entry name" value="Molybdopterin biosynthesis moea protein, domain 2"/>
    <property type="match status" value="1"/>
</dbReference>
<dbReference type="CDD" id="cd00887">
    <property type="entry name" value="MoeA"/>
    <property type="match status" value="1"/>
</dbReference>
<dbReference type="Proteomes" id="UP001155483">
    <property type="component" value="Unassembled WGS sequence"/>
</dbReference>
<evidence type="ECO:0000259" key="5">
    <source>
        <dbReference type="SMART" id="SM00852"/>
    </source>
</evidence>
<dbReference type="EMBL" id="JAOTIF010000015">
    <property type="protein sequence ID" value="MCU7550765.1"/>
    <property type="molecule type" value="Genomic_DNA"/>
</dbReference>
<dbReference type="GO" id="GO:0006777">
    <property type="term" value="P:Mo-molybdopterin cofactor biosynthetic process"/>
    <property type="evidence" value="ECO:0007669"/>
    <property type="project" value="UniProtKB-UniRule"/>
</dbReference>
<gene>
    <name evidence="6" type="ORF">OCK74_16725</name>
</gene>
<sequence length="394" mass="43152">MLNFQEAQKIIATQAHSFGKETVSLDRALGRVLAEPIVADRDYPPFNRVAMDGFAVRLEDFESGMREFQIIETVFAGQMAAKSIAAGQCYKIMTGAPLPLSSDVVIRREDTVETGGRVTIHASELRPFQNIARQGEDIRVGELVIGASIPVKPAVITALASLGKADVIVESLPKVALFTTGDEVVPVHQPVLPQQIRNSNAHLLKSLLQQWHIIPFQYAHIQDREDELLKTLKEAMSCDMLIMSGGVSAGDADYVPKVLESLGIKKLFHKVAIKPGKPIWCGAMPNGGIVFALPGNPLSCHVTFKLFIETYLIHAFGLERSRILELPFSGTRKKKTSLDEFFPVKIQSAPVVAVPLNFNGSGDVLAAFHADGFAWQPADKMELRKGDLVECLVF</sequence>
<dbReference type="Gene3D" id="3.40.980.10">
    <property type="entry name" value="MoaB/Mog-like domain"/>
    <property type="match status" value="1"/>
</dbReference>
<comment type="pathway">
    <text evidence="4">Cofactor biosynthesis; molybdopterin biosynthesis.</text>
</comment>
<comment type="catalytic activity">
    <reaction evidence="3">
        <text>adenylyl-molybdopterin + molybdate = Mo-molybdopterin + AMP + H(+)</text>
        <dbReference type="Rhea" id="RHEA:35047"/>
        <dbReference type="ChEBI" id="CHEBI:15378"/>
        <dbReference type="ChEBI" id="CHEBI:36264"/>
        <dbReference type="ChEBI" id="CHEBI:62727"/>
        <dbReference type="ChEBI" id="CHEBI:71302"/>
        <dbReference type="ChEBI" id="CHEBI:456215"/>
        <dbReference type="EC" id="2.10.1.1"/>
    </reaction>
</comment>
<evidence type="ECO:0000313" key="6">
    <source>
        <dbReference type="EMBL" id="MCU7550765.1"/>
    </source>
</evidence>
<dbReference type="Pfam" id="PF00994">
    <property type="entry name" value="MoCF_biosynth"/>
    <property type="match status" value="1"/>
</dbReference>
<dbReference type="SUPFAM" id="SSF53218">
    <property type="entry name" value="Molybdenum cofactor biosynthesis proteins"/>
    <property type="match status" value="1"/>
</dbReference>
<dbReference type="PANTHER" id="PTHR10192">
    <property type="entry name" value="MOLYBDOPTERIN BIOSYNTHESIS PROTEIN"/>
    <property type="match status" value="1"/>
</dbReference>
<evidence type="ECO:0000256" key="3">
    <source>
        <dbReference type="ARBA" id="ARBA00047317"/>
    </source>
</evidence>
<reference evidence="6" key="1">
    <citation type="submission" date="2022-09" db="EMBL/GenBank/DDBJ databases">
        <authorList>
            <person name="Yuan C."/>
            <person name="Ke Z."/>
        </authorList>
    </citation>
    <scope>NUCLEOTIDE SEQUENCE</scope>
    <source>
        <strain evidence="6">LB-8</strain>
    </source>
</reference>
<comment type="similarity">
    <text evidence="2 4">Belongs to the MoeA family.</text>
</comment>
<reference evidence="6" key="2">
    <citation type="submission" date="2023-04" db="EMBL/GenBank/DDBJ databases">
        <title>Paracnuella aquatica gen. nov., sp. nov., a member of the family Chitinophagaceae isolated from a hot spring.</title>
        <authorList>
            <person name="Wang C."/>
        </authorList>
    </citation>
    <scope>NUCLEOTIDE SEQUENCE</scope>
    <source>
        <strain evidence="6">LB-8</strain>
    </source>
</reference>
<dbReference type="AlphaFoldDB" id="A0A9X2XXG9"/>
<keyword evidence="4" id="KW-0479">Metal-binding</keyword>
<dbReference type="InterPro" id="IPR038987">
    <property type="entry name" value="MoeA-like"/>
</dbReference>
<keyword evidence="4" id="KW-0460">Magnesium</keyword>
<dbReference type="SUPFAM" id="SSF63867">
    <property type="entry name" value="MoeA C-terminal domain-like"/>
    <property type="match status" value="1"/>
</dbReference>
<comment type="caution">
    <text evidence="6">The sequence shown here is derived from an EMBL/GenBank/DDBJ whole genome shotgun (WGS) entry which is preliminary data.</text>
</comment>
<keyword evidence="4" id="KW-0500">Molybdenum</keyword>
<dbReference type="Pfam" id="PF03453">
    <property type="entry name" value="MoeA_N"/>
    <property type="match status" value="1"/>
</dbReference>
<dbReference type="InterPro" id="IPR036688">
    <property type="entry name" value="MoeA_C_domain_IV_sf"/>
</dbReference>
<dbReference type="SUPFAM" id="SSF63882">
    <property type="entry name" value="MoeA N-terminal region -like"/>
    <property type="match status" value="1"/>
</dbReference>
<dbReference type="Gene3D" id="2.40.340.10">
    <property type="entry name" value="MoeA, C-terminal, domain IV"/>
    <property type="match status" value="1"/>
</dbReference>
<keyword evidence="7" id="KW-1185">Reference proteome</keyword>
<dbReference type="PANTHER" id="PTHR10192:SF5">
    <property type="entry name" value="GEPHYRIN"/>
    <property type="match status" value="1"/>
</dbReference>
<feature type="domain" description="MoaB/Mog" evidence="5">
    <location>
        <begin position="176"/>
        <end position="315"/>
    </location>
</feature>
<evidence type="ECO:0000256" key="4">
    <source>
        <dbReference type="RuleBase" id="RU365090"/>
    </source>
</evidence>
<dbReference type="Gene3D" id="2.170.190.11">
    <property type="entry name" value="Molybdopterin biosynthesis moea protein, domain 3"/>
    <property type="match status" value="1"/>
</dbReference>
<evidence type="ECO:0000256" key="2">
    <source>
        <dbReference type="ARBA" id="ARBA00010763"/>
    </source>
</evidence>
<dbReference type="EC" id="2.10.1.1" evidence="4"/>
<comment type="function">
    <text evidence="1 4">Catalyzes the insertion of molybdate into adenylated molybdopterin with the concomitant release of AMP.</text>
</comment>
<dbReference type="InterPro" id="IPR001453">
    <property type="entry name" value="MoaB/Mog_dom"/>
</dbReference>
<dbReference type="SMART" id="SM00852">
    <property type="entry name" value="MoCF_biosynth"/>
    <property type="match status" value="1"/>
</dbReference>
<keyword evidence="4" id="KW-0808">Transferase</keyword>
<protein>
    <recommendedName>
        <fullName evidence="4">Molybdopterin molybdenumtransferase</fullName>
        <ecNumber evidence="4">2.10.1.1</ecNumber>
    </recommendedName>
</protein>
<dbReference type="RefSeq" id="WP_279298204.1">
    <property type="nucleotide sequence ID" value="NZ_JAOTIF010000015.1"/>
</dbReference>
<dbReference type="GO" id="GO:0046872">
    <property type="term" value="F:metal ion binding"/>
    <property type="evidence" value="ECO:0007669"/>
    <property type="project" value="UniProtKB-UniRule"/>
</dbReference>
<organism evidence="6 7">
    <name type="scientific">Paraflavisolibacter caeni</name>
    <dbReference type="NCBI Taxonomy" id="2982496"/>
    <lineage>
        <taxon>Bacteria</taxon>
        <taxon>Pseudomonadati</taxon>
        <taxon>Bacteroidota</taxon>
        <taxon>Chitinophagia</taxon>
        <taxon>Chitinophagales</taxon>
        <taxon>Chitinophagaceae</taxon>
        <taxon>Paraflavisolibacter</taxon>
    </lineage>
</organism>
<comment type="cofactor">
    <cofactor evidence="4">
        <name>Mg(2+)</name>
        <dbReference type="ChEBI" id="CHEBI:18420"/>
    </cofactor>
</comment>
<accession>A0A9X2XXG9</accession>